<evidence type="ECO:0000313" key="3">
    <source>
        <dbReference type="Proteomes" id="UP001497623"/>
    </source>
</evidence>
<feature type="compositionally biased region" description="Polar residues" evidence="1">
    <location>
        <begin position="451"/>
        <end position="462"/>
    </location>
</feature>
<feature type="compositionally biased region" description="Polar residues" evidence="1">
    <location>
        <begin position="102"/>
        <end position="118"/>
    </location>
</feature>
<comment type="caution">
    <text evidence="2">The sequence shown here is derived from an EMBL/GenBank/DDBJ whole genome shotgun (WGS) entry which is preliminary data.</text>
</comment>
<protein>
    <recommendedName>
        <fullName evidence="4">Enamelin</fullName>
    </recommendedName>
</protein>
<feature type="compositionally biased region" description="Polar residues" evidence="1">
    <location>
        <begin position="399"/>
        <end position="408"/>
    </location>
</feature>
<feature type="compositionally biased region" description="Low complexity" evidence="1">
    <location>
        <begin position="125"/>
        <end position="149"/>
    </location>
</feature>
<organism evidence="2 3">
    <name type="scientific">Meganyctiphanes norvegica</name>
    <name type="common">Northern krill</name>
    <name type="synonym">Thysanopoda norvegica</name>
    <dbReference type="NCBI Taxonomy" id="48144"/>
    <lineage>
        <taxon>Eukaryota</taxon>
        <taxon>Metazoa</taxon>
        <taxon>Ecdysozoa</taxon>
        <taxon>Arthropoda</taxon>
        <taxon>Crustacea</taxon>
        <taxon>Multicrustacea</taxon>
        <taxon>Malacostraca</taxon>
        <taxon>Eumalacostraca</taxon>
        <taxon>Eucarida</taxon>
        <taxon>Euphausiacea</taxon>
        <taxon>Euphausiidae</taxon>
        <taxon>Meganyctiphanes</taxon>
    </lineage>
</organism>
<feature type="non-terminal residue" evidence="2">
    <location>
        <position position="1"/>
    </location>
</feature>
<feature type="compositionally biased region" description="Polar residues" evidence="1">
    <location>
        <begin position="152"/>
        <end position="166"/>
    </location>
</feature>
<feature type="compositionally biased region" description="Low complexity" evidence="1">
    <location>
        <begin position="1"/>
        <end position="75"/>
    </location>
</feature>
<feature type="region of interest" description="Disordered" evidence="1">
    <location>
        <begin position="1"/>
        <end position="177"/>
    </location>
</feature>
<reference evidence="2 3" key="1">
    <citation type="submission" date="2024-05" db="EMBL/GenBank/DDBJ databases">
        <authorList>
            <person name="Wallberg A."/>
        </authorList>
    </citation>
    <scope>NUCLEOTIDE SEQUENCE [LARGE SCALE GENOMIC DNA]</scope>
</reference>
<feature type="region of interest" description="Disordered" evidence="1">
    <location>
        <begin position="241"/>
        <end position="311"/>
    </location>
</feature>
<evidence type="ECO:0008006" key="4">
    <source>
        <dbReference type="Google" id="ProtNLM"/>
    </source>
</evidence>
<dbReference type="Proteomes" id="UP001497623">
    <property type="component" value="Unassembled WGS sequence"/>
</dbReference>
<sequence>GPNFQNNGQSGPNFQNNGQPGPNSQNNGQSGPNFQNNGQSGPSFPINGQPGPNFQNNGQSGPNFQNNGQFGPNFSINGQPGPNFQINGQPGPNFPRNALPNFLNNGQSGPNFQNNRQAGPNFPINGQPGPNFSNNGQPGPNFPNNAQPGLNFLNNGQSGPNFSNNGHPGPHIVSPIENNNNHVVISEFPAPPEFGSEPTSPASVSVSDVIHTSSKVYQDNSYAPPPIEGNTVHVNHHVEHHETVHPSNDPLVHPDSSFANAPNNALESHPDFQTHSNGPRPGSPAGHPHPHDNHVSHFNGPFNHPEHPHYFNLPSGPFSHNDRGNVHFAGHNPTDFSGNGYNAVYGPFDASFLQQNPIILNNADTFFTQNLPNLPIFPHSNYEQNRFIFPQGFPQPSNLPLSDSNFSEFPSYPPGTTPGDVIPSSTPSQPQSPSPRSQVPDSFTAQPPPSQQLTIPNNSFEY</sequence>
<proteinExistence type="predicted"/>
<dbReference type="EMBL" id="CAXKWB010023406">
    <property type="protein sequence ID" value="CAL4125238.1"/>
    <property type="molecule type" value="Genomic_DNA"/>
</dbReference>
<evidence type="ECO:0000256" key="1">
    <source>
        <dbReference type="SAM" id="MobiDB-lite"/>
    </source>
</evidence>
<feature type="region of interest" description="Disordered" evidence="1">
    <location>
        <begin position="399"/>
        <end position="462"/>
    </location>
</feature>
<keyword evidence="3" id="KW-1185">Reference proteome</keyword>
<feature type="compositionally biased region" description="Polar residues" evidence="1">
    <location>
        <begin position="76"/>
        <end position="90"/>
    </location>
</feature>
<accession>A0AAV2RGP6</accession>
<evidence type="ECO:0000313" key="2">
    <source>
        <dbReference type="EMBL" id="CAL4125238.1"/>
    </source>
</evidence>
<gene>
    <name evidence="2" type="ORF">MNOR_LOCUS25011</name>
</gene>
<name>A0AAV2RGP6_MEGNR</name>
<feature type="compositionally biased region" description="Polar residues" evidence="1">
    <location>
        <begin position="257"/>
        <end position="277"/>
    </location>
</feature>
<feature type="compositionally biased region" description="Low complexity" evidence="1">
    <location>
        <begin position="423"/>
        <end position="442"/>
    </location>
</feature>
<dbReference type="AlphaFoldDB" id="A0AAV2RGP6"/>